<accession>A0A3E2GYD8</accession>
<dbReference type="EMBL" id="NCSJ02000304">
    <property type="protein sequence ID" value="RFU25783.1"/>
    <property type="molecule type" value="Genomic_DNA"/>
</dbReference>
<feature type="non-terminal residue" evidence="1">
    <location>
        <position position="673"/>
    </location>
</feature>
<reference evidence="1 2" key="1">
    <citation type="submission" date="2018-05" db="EMBL/GenBank/DDBJ databases">
        <title>Draft genome sequence of Scytalidium lignicola DSM 105466, a ubiquitous saprotrophic fungus.</title>
        <authorList>
            <person name="Buettner E."/>
            <person name="Gebauer A.M."/>
            <person name="Hofrichter M."/>
            <person name="Liers C."/>
            <person name="Kellner H."/>
        </authorList>
    </citation>
    <scope>NUCLEOTIDE SEQUENCE [LARGE SCALE GENOMIC DNA]</scope>
    <source>
        <strain evidence="1 2">DSM 105466</strain>
    </source>
</reference>
<organism evidence="1 2">
    <name type="scientific">Scytalidium lignicola</name>
    <name type="common">Hyphomycete</name>
    <dbReference type="NCBI Taxonomy" id="5539"/>
    <lineage>
        <taxon>Eukaryota</taxon>
        <taxon>Fungi</taxon>
        <taxon>Dikarya</taxon>
        <taxon>Ascomycota</taxon>
        <taxon>Pezizomycotina</taxon>
        <taxon>Leotiomycetes</taxon>
        <taxon>Leotiomycetes incertae sedis</taxon>
        <taxon>Scytalidium</taxon>
    </lineage>
</organism>
<comment type="caution">
    <text evidence="1">The sequence shown here is derived from an EMBL/GenBank/DDBJ whole genome shotgun (WGS) entry which is preliminary data.</text>
</comment>
<dbReference type="Proteomes" id="UP000258309">
    <property type="component" value="Unassembled WGS sequence"/>
</dbReference>
<dbReference type="OrthoDB" id="3515175at2759"/>
<protein>
    <submittedName>
        <fullName evidence="1">Uncharacterized protein</fullName>
    </submittedName>
</protein>
<sequence length="673" mass="75412">MGQRHQLFVIAKVGAHYRSLAAVHHQWLYGLAALQRCLRLLNIFSDETNRIALQQELNFAFDYFCNKEPPPTERPKLLWEGLSLKPCPFPFITTCLMIGSSYDDANIDPAGVSEEPFGMGYDQGDNNDGITVLDITDLSSPEDFDFGDEDNYSAEADDRRELRRKLHQPLSGWEYLLGYFKRSQPSVQRNISVPTTLDNYSLVKLETLNETWPYGPWDVDISTTQGSPSSGLSILQPTASLQEQAIRKLVDATLASEDFDPATWDDLLQIHGFQQSLPRELIRNADQIGLSSASMMLFALAYANEQALDLSPFVNLRAELLKDALERKEFSMVTTVNASSIAATQSPADLWKALSVLKNLKCIYILDRPDRESDDAGIQTFLTLAASHPDLIMEKLVVSASFSRALRKSSWFPTVENRTALMAAFPIAQLLVWHGDSTGYGESYAFEYFSLVDALLNPVRLVTGLFQYLETLTEFSYPRWDGTGMKVANCFAMSSSSLGGNRSFEVGPLPAETYKRAKAAYHSNIHQGCYSTMRDLRPGEWTILVSRDCKADGPQMPISVGIKYAFIRSKITISAKPSSDEQANIKHEDLEVVDVAGFLQQVAPHVDSRQLQYHFNSIQERISKSRNMGPAEDGILTFLQARDVCKLLDQFISNVPVVNEAVERARKFDSPQR</sequence>
<dbReference type="STRING" id="5539.A0A3E2GYD8"/>
<keyword evidence="2" id="KW-1185">Reference proteome</keyword>
<dbReference type="AlphaFoldDB" id="A0A3E2GYD8"/>
<feature type="non-terminal residue" evidence="1">
    <location>
        <position position="1"/>
    </location>
</feature>
<evidence type="ECO:0000313" key="1">
    <source>
        <dbReference type="EMBL" id="RFU25783.1"/>
    </source>
</evidence>
<evidence type="ECO:0000313" key="2">
    <source>
        <dbReference type="Proteomes" id="UP000258309"/>
    </source>
</evidence>
<name>A0A3E2GYD8_SCYLI</name>
<dbReference type="OMA" id="TWARRLM"/>
<gene>
    <name evidence="1" type="ORF">B7463_g10555</name>
</gene>
<proteinExistence type="predicted"/>